<comment type="caution">
    <text evidence="1">The sequence shown here is derived from an EMBL/GenBank/DDBJ whole genome shotgun (WGS) entry which is preliminary data.</text>
</comment>
<dbReference type="PATRIC" id="fig|1286631.3.peg.3249"/>
<proteinExistence type="predicted"/>
<name>A0A059KI38_9BURK</name>
<dbReference type="EMBL" id="AZRA01000100">
    <property type="protein sequence ID" value="KDB51101.1"/>
    <property type="molecule type" value="Genomic_DNA"/>
</dbReference>
<dbReference type="AlphaFoldDB" id="A0A059KI38"/>
<reference evidence="1 2" key="1">
    <citation type="journal article" date="2014" name="FEMS Microbiol. Ecol.">
        <title>Sphaerotilus natans encrusted with nanoball-shaped Fe(III) oxide minerals formed by nitrate-reducing mixotrophic Fe(II) oxidation.</title>
        <authorList>
            <person name="Park S."/>
            <person name="Kim D.H."/>
            <person name="Lee J.H."/>
            <person name="Hur H.G."/>
        </authorList>
    </citation>
    <scope>NUCLEOTIDE SEQUENCE [LARGE SCALE GENOMIC DNA]</scope>
    <source>
        <strain evidence="1 2">DSM 6575</strain>
    </source>
</reference>
<dbReference type="SUPFAM" id="SSF51658">
    <property type="entry name" value="Xylose isomerase-like"/>
    <property type="match status" value="1"/>
</dbReference>
<dbReference type="eggNOG" id="ENOG502Z7X7">
    <property type="taxonomic scope" value="Bacteria"/>
</dbReference>
<sequence>MTFPTLPPPGDLPAIGINIDGVLEHDGLPTPDAATRFAWIRACGAFDYIEKNIDPSEDFAPWFDLVERHGVPIGVFGGIFRAGADEALMRQGLATGGRLGARLFNIQLHDRHADGHRLSDEEVVRFYADAFEHGQRSGCLPSLEVHVDMWNERFHRVEAVAERLARQGLPLRLTLDHSHLIFKIDDPAELALSEIDGGRDGGRTWLAPDGAQCLWRRWLAEGWVVHAHARSVATGRGPNPLTRRRDGRPGRSIQYPFVRPEAGTFPGVWQEERLAVWKQAVLDLLAWMRAHPERAPRQISCEFIPFPDYGGGLRCSIMDSNLACADWLRAQWAATAGGAGPQPA</sequence>
<protein>
    <recommendedName>
        <fullName evidence="3">Xylose isomerase</fullName>
    </recommendedName>
</protein>
<evidence type="ECO:0000313" key="2">
    <source>
        <dbReference type="Proteomes" id="UP000026714"/>
    </source>
</evidence>
<accession>A0A059KI38</accession>
<evidence type="ECO:0008006" key="3">
    <source>
        <dbReference type="Google" id="ProtNLM"/>
    </source>
</evidence>
<evidence type="ECO:0000313" key="1">
    <source>
        <dbReference type="EMBL" id="KDB51101.1"/>
    </source>
</evidence>
<dbReference type="Proteomes" id="UP000026714">
    <property type="component" value="Unassembled WGS sequence"/>
</dbReference>
<dbReference type="InterPro" id="IPR036237">
    <property type="entry name" value="Xyl_isomerase-like_sf"/>
</dbReference>
<dbReference type="STRING" id="34103.SAMN05421778_12842"/>
<keyword evidence="2" id="KW-1185">Reference proteome</keyword>
<dbReference type="RefSeq" id="WP_037484340.1">
    <property type="nucleotide sequence ID" value="NZ_AZRA01000100.1"/>
</dbReference>
<dbReference type="Gene3D" id="3.20.20.150">
    <property type="entry name" value="Divalent-metal-dependent TIM barrel enzymes"/>
    <property type="match status" value="1"/>
</dbReference>
<organism evidence="1 2">
    <name type="scientific">Sphaerotilus natans subsp. natans DSM 6575</name>
    <dbReference type="NCBI Taxonomy" id="1286631"/>
    <lineage>
        <taxon>Bacteria</taxon>
        <taxon>Pseudomonadati</taxon>
        <taxon>Pseudomonadota</taxon>
        <taxon>Betaproteobacteria</taxon>
        <taxon>Burkholderiales</taxon>
        <taxon>Sphaerotilaceae</taxon>
        <taxon>Sphaerotilus</taxon>
    </lineage>
</organism>
<gene>
    <name evidence="1" type="ORF">X805_33280</name>
</gene>